<gene>
    <name evidence="2" type="ORF">SteCoe_32327</name>
</gene>
<protein>
    <recommendedName>
        <fullName evidence="1">NADAR domain-containing protein</fullName>
    </recommendedName>
</protein>
<dbReference type="Pfam" id="PF08719">
    <property type="entry name" value="NADAR"/>
    <property type="match status" value="1"/>
</dbReference>
<dbReference type="InterPro" id="IPR012816">
    <property type="entry name" value="NADAR"/>
</dbReference>
<feature type="domain" description="NADAR" evidence="1">
    <location>
        <begin position="19"/>
        <end position="151"/>
    </location>
</feature>
<sequence length="157" mass="18189">MEESKPIYFSFGAKAKVIDKSYVFLSNFYESPFTVGGHTYRTVEHYFQSQKTEDEESKFIIINALTPGSAKGLGRKLQIDRELWQQIRVNVMRNAIFLKFSLNPDLKEKLIATGTRDLREFSPRDKFWGGSCKNSQNTLGKIIMSVREELKNHKDNQ</sequence>
<dbReference type="EMBL" id="MPUH01001152">
    <property type="protein sequence ID" value="OMJ69831.1"/>
    <property type="molecule type" value="Genomic_DNA"/>
</dbReference>
<evidence type="ECO:0000313" key="3">
    <source>
        <dbReference type="Proteomes" id="UP000187209"/>
    </source>
</evidence>
<proteinExistence type="predicted"/>
<dbReference type="AlphaFoldDB" id="A0A1R2AZ85"/>
<dbReference type="Proteomes" id="UP000187209">
    <property type="component" value="Unassembled WGS sequence"/>
</dbReference>
<dbReference type="InterPro" id="IPR037238">
    <property type="entry name" value="YbiA-like_sf"/>
</dbReference>
<accession>A0A1R2AZ85</accession>
<keyword evidence="3" id="KW-1185">Reference proteome</keyword>
<dbReference type="CDD" id="cd15457">
    <property type="entry name" value="NADAR"/>
    <property type="match status" value="1"/>
</dbReference>
<comment type="caution">
    <text evidence="2">The sequence shown here is derived from an EMBL/GenBank/DDBJ whole genome shotgun (WGS) entry which is preliminary data.</text>
</comment>
<dbReference type="NCBIfam" id="TIGR02464">
    <property type="entry name" value="ribofla_fusion"/>
    <property type="match status" value="1"/>
</dbReference>
<dbReference type="OrthoDB" id="206452at2759"/>
<evidence type="ECO:0000313" key="2">
    <source>
        <dbReference type="EMBL" id="OMJ69831.1"/>
    </source>
</evidence>
<evidence type="ECO:0000259" key="1">
    <source>
        <dbReference type="Pfam" id="PF08719"/>
    </source>
</evidence>
<organism evidence="2 3">
    <name type="scientific">Stentor coeruleus</name>
    <dbReference type="NCBI Taxonomy" id="5963"/>
    <lineage>
        <taxon>Eukaryota</taxon>
        <taxon>Sar</taxon>
        <taxon>Alveolata</taxon>
        <taxon>Ciliophora</taxon>
        <taxon>Postciliodesmatophora</taxon>
        <taxon>Heterotrichea</taxon>
        <taxon>Heterotrichida</taxon>
        <taxon>Stentoridae</taxon>
        <taxon>Stentor</taxon>
    </lineage>
</organism>
<reference evidence="2 3" key="1">
    <citation type="submission" date="2016-11" db="EMBL/GenBank/DDBJ databases">
        <title>The macronuclear genome of Stentor coeruleus: a giant cell with tiny introns.</title>
        <authorList>
            <person name="Slabodnick M."/>
            <person name="Ruby J.G."/>
            <person name="Reiff S.B."/>
            <person name="Swart E.C."/>
            <person name="Gosai S."/>
            <person name="Prabakaran S."/>
            <person name="Witkowska E."/>
            <person name="Larue G.E."/>
            <person name="Fisher S."/>
            <person name="Freeman R.M."/>
            <person name="Gunawardena J."/>
            <person name="Chu W."/>
            <person name="Stover N.A."/>
            <person name="Gregory B.D."/>
            <person name="Nowacki M."/>
            <person name="Derisi J."/>
            <person name="Roy S.W."/>
            <person name="Marshall W.F."/>
            <person name="Sood P."/>
        </authorList>
    </citation>
    <scope>NUCLEOTIDE SEQUENCE [LARGE SCALE GENOMIC DNA]</scope>
    <source>
        <strain evidence="2">WM001</strain>
    </source>
</reference>
<dbReference type="Gene3D" id="1.10.357.40">
    <property type="entry name" value="YbiA-like"/>
    <property type="match status" value="1"/>
</dbReference>
<name>A0A1R2AZ85_9CILI</name>
<dbReference type="SUPFAM" id="SSF143990">
    <property type="entry name" value="YbiA-like"/>
    <property type="match status" value="1"/>
</dbReference>